<feature type="region of interest" description="Disordered" evidence="1">
    <location>
        <begin position="87"/>
        <end position="111"/>
    </location>
</feature>
<dbReference type="EnsemblMetazoa" id="ACOM039377-RA">
    <property type="protein sequence ID" value="ACOM039377-PA.1"/>
    <property type="gene ID" value="ACOM039377"/>
</dbReference>
<reference evidence="2" key="1">
    <citation type="submission" date="2022-08" db="UniProtKB">
        <authorList>
            <consortium name="EnsemblMetazoa"/>
        </authorList>
    </citation>
    <scope>IDENTIFICATION</scope>
</reference>
<feature type="compositionally biased region" description="Basic and acidic residues" evidence="1">
    <location>
        <begin position="15"/>
        <end position="28"/>
    </location>
</feature>
<evidence type="ECO:0000313" key="2">
    <source>
        <dbReference type="EnsemblMetazoa" id="ACOM039377-PA.1"/>
    </source>
</evidence>
<sequence length="111" mass="12873">MEVQWGYGASLNVDGSRDRCMEKTKDQQKNNMSVAQLLKGKRTERRTGAPSSEARRFRQPAKHLQQYRQQLYFKEFPSTLGRGRSRWKLLERRGSRKPHGGNSSDETSESN</sequence>
<dbReference type="AlphaFoldDB" id="A0A8W7PX08"/>
<name>A0A8W7PX08_ANOCL</name>
<evidence type="ECO:0000256" key="1">
    <source>
        <dbReference type="SAM" id="MobiDB-lite"/>
    </source>
</evidence>
<accession>A0A8W7PX08</accession>
<dbReference type="Proteomes" id="UP000075882">
    <property type="component" value="Unassembled WGS sequence"/>
</dbReference>
<proteinExistence type="predicted"/>
<protein>
    <submittedName>
        <fullName evidence="2">Uncharacterized protein</fullName>
    </submittedName>
</protein>
<feature type="region of interest" description="Disordered" evidence="1">
    <location>
        <begin position="14"/>
        <end position="62"/>
    </location>
</feature>
<organism evidence="2">
    <name type="scientific">Anopheles coluzzii</name>
    <name type="common">African malaria mosquito</name>
    <dbReference type="NCBI Taxonomy" id="1518534"/>
    <lineage>
        <taxon>Eukaryota</taxon>
        <taxon>Metazoa</taxon>
        <taxon>Ecdysozoa</taxon>
        <taxon>Arthropoda</taxon>
        <taxon>Hexapoda</taxon>
        <taxon>Insecta</taxon>
        <taxon>Pterygota</taxon>
        <taxon>Neoptera</taxon>
        <taxon>Endopterygota</taxon>
        <taxon>Diptera</taxon>
        <taxon>Nematocera</taxon>
        <taxon>Culicoidea</taxon>
        <taxon>Culicidae</taxon>
        <taxon>Anophelinae</taxon>
        <taxon>Anopheles</taxon>
    </lineage>
</organism>